<dbReference type="EMBL" id="JAEKCZ010000002">
    <property type="protein sequence ID" value="MBJ2255454.1"/>
    <property type="molecule type" value="Genomic_DNA"/>
</dbReference>
<dbReference type="Proteomes" id="UP000658390">
    <property type="component" value="Unassembled WGS sequence"/>
</dbReference>
<dbReference type="AlphaFoldDB" id="A0A8I1FMC2"/>
<name>A0A8I1FMC2_9PSED</name>
<evidence type="ECO:0000313" key="2">
    <source>
        <dbReference type="EMBL" id="SDU72166.1"/>
    </source>
</evidence>
<reference evidence="2 3" key="1">
    <citation type="submission" date="2016-10" db="EMBL/GenBank/DDBJ databases">
        <authorList>
            <person name="Varghese N."/>
            <person name="Submissions S."/>
        </authorList>
    </citation>
    <scope>NUCLEOTIDE SEQUENCE [LARGE SCALE GENOMIC DNA]</scope>
    <source>
        <strain evidence="2 3">BS3667</strain>
    </source>
</reference>
<evidence type="ECO:0000313" key="3">
    <source>
        <dbReference type="Proteomes" id="UP000182058"/>
    </source>
</evidence>
<sequence>MSFTLLSHLAEGGVRSPLCSFKTPEDGPSLAGDPIETLISVDVAVIARLIRGMVTHSVRSHGH</sequence>
<keyword evidence="3" id="KW-1185">Reference proteome</keyword>
<organism evidence="1 4">
    <name type="scientific">Pseudomonas psychrophila</name>
    <dbReference type="NCBI Taxonomy" id="122355"/>
    <lineage>
        <taxon>Bacteria</taxon>
        <taxon>Pseudomonadati</taxon>
        <taxon>Pseudomonadota</taxon>
        <taxon>Gammaproteobacteria</taxon>
        <taxon>Pseudomonadales</taxon>
        <taxon>Pseudomonadaceae</taxon>
        <taxon>Pseudomonas</taxon>
    </lineage>
</organism>
<protein>
    <submittedName>
        <fullName evidence="1">Uncharacterized protein</fullName>
    </submittedName>
</protein>
<accession>A0A8I1FMC2</accession>
<evidence type="ECO:0000313" key="4">
    <source>
        <dbReference type="Proteomes" id="UP000658390"/>
    </source>
</evidence>
<gene>
    <name evidence="1" type="ORF">JFT45_02850</name>
    <name evidence="2" type="ORF">SAMN04490201_4239</name>
</gene>
<dbReference type="Proteomes" id="UP000182058">
    <property type="component" value="Chromosome I"/>
</dbReference>
<dbReference type="GeneID" id="96621783"/>
<evidence type="ECO:0000313" key="1">
    <source>
        <dbReference type="EMBL" id="MBJ2255454.1"/>
    </source>
</evidence>
<reference evidence="1" key="2">
    <citation type="submission" date="2020-12" db="EMBL/GenBank/DDBJ databases">
        <title>Antibiotic resistance and phylogeny of Pseudomonas spp. isolated over three decades from chicken meat in the Norwegian food chain.</title>
        <authorList>
            <person name="Moen B."/>
        </authorList>
    </citation>
    <scope>NUCLEOTIDE SEQUENCE</scope>
    <source>
        <strain evidence="1">MF6762</strain>
    </source>
</reference>
<dbReference type="EMBL" id="LT629795">
    <property type="protein sequence ID" value="SDU72166.1"/>
    <property type="molecule type" value="Genomic_DNA"/>
</dbReference>
<dbReference type="RefSeq" id="WP_048351729.1">
    <property type="nucleotide sequence ID" value="NZ_ATLR01000013.1"/>
</dbReference>
<proteinExistence type="predicted"/>